<sequence length="60" mass="6463">MKVFSPATFLAFLATFAIANIPKDFQATNTEATLFAQQNPDSTPKPTTTPTEPPSPTPPR</sequence>
<protein>
    <submittedName>
        <fullName evidence="3">Uncharacterized protein</fullName>
    </submittedName>
</protein>
<dbReference type="RefSeq" id="WP_353930541.1">
    <property type="nucleotide sequence ID" value="NZ_CP150886.1"/>
</dbReference>
<dbReference type="EMBL" id="CP150886">
    <property type="protein sequence ID" value="WZB87629.1"/>
    <property type="molecule type" value="Genomic_DNA"/>
</dbReference>
<feature type="region of interest" description="Disordered" evidence="1">
    <location>
        <begin position="35"/>
        <end position="60"/>
    </location>
</feature>
<dbReference type="Proteomes" id="UP001483337">
    <property type="component" value="Chromosome"/>
</dbReference>
<evidence type="ECO:0000313" key="4">
    <source>
        <dbReference type="Proteomes" id="UP001483337"/>
    </source>
</evidence>
<feature type="compositionally biased region" description="Pro residues" evidence="1">
    <location>
        <begin position="51"/>
        <end position="60"/>
    </location>
</feature>
<feature type="chain" id="PRO_5046096051" evidence="2">
    <location>
        <begin position="20"/>
        <end position="60"/>
    </location>
</feature>
<accession>A0ABZ2UQR1</accession>
<organism evidence="3 4">
    <name type="scientific">Okeanomitos corallinicola TIOX110</name>
    <dbReference type="NCBI Taxonomy" id="3133117"/>
    <lineage>
        <taxon>Bacteria</taxon>
        <taxon>Bacillati</taxon>
        <taxon>Cyanobacteriota</taxon>
        <taxon>Cyanophyceae</taxon>
        <taxon>Nostocales</taxon>
        <taxon>Aphanizomenonaceae</taxon>
        <taxon>Okeanomitos</taxon>
    </lineage>
</organism>
<proteinExistence type="predicted"/>
<evidence type="ECO:0000313" key="3">
    <source>
        <dbReference type="EMBL" id="WZB87629.1"/>
    </source>
</evidence>
<name>A0ABZ2UQR1_9CYAN</name>
<feature type="signal peptide" evidence="2">
    <location>
        <begin position="1"/>
        <end position="19"/>
    </location>
</feature>
<evidence type="ECO:0000256" key="2">
    <source>
        <dbReference type="SAM" id="SignalP"/>
    </source>
</evidence>
<keyword evidence="4" id="KW-1185">Reference proteome</keyword>
<gene>
    <name evidence="3" type="ORF">WJM97_20070</name>
</gene>
<feature type="compositionally biased region" description="Low complexity" evidence="1">
    <location>
        <begin position="40"/>
        <end position="50"/>
    </location>
</feature>
<reference evidence="3 4" key="1">
    <citation type="submission" date="2024-04" db="EMBL/GenBank/DDBJ databases">
        <title>Okeanomitos corallinicola gen. &amp; sp. nov. (Nostocales, Cyanobacteria), a new toxic marine heterocyst-forming cyanobacterium from a coral reef.</title>
        <authorList>
            <person name="Li H."/>
            <person name="Li R."/>
            <person name="Kang J."/>
            <person name="Hii K.S."/>
            <person name="Mohamed H.F."/>
            <person name="Xu X."/>
            <person name="Luo Z."/>
        </authorList>
    </citation>
    <scope>NUCLEOTIDE SEQUENCE [LARGE SCALE GENOMIC DNA]</scope>
    <source>
        <strain evidence="3 4">TIOX110</strain>
    </source>
</reference>
<evidence type="ECO:0000256" key="1">
    <source>
        <dbReference type="SAM" id="MobiDB-lite"/>
    </source>
</evidence>
<keyword evidence="2" id="KW-0732">Signal</keyword>